<feature type="domain" description="Mechanosensitive ion channel MscS" evidence="2">
    <location>
        <begin position="128"/>
        <end position="175"/>
    </location>
</feature>
<dbReference type="KEGG" id="vmo:VMUT_0593"/>
<keyword evidence="1" id="KW-1133">Transmembrane helix</keyword>
<keyword evidence="1" id="KW-0472">Membrane</keyword>
<sequence length="272" mass="30807">MAIIINAVNVSNIGSGVSRVGGLVPTWVWDTIVVIVVAVAIYFVLDYVFDKLVRAVVKLSRKGDVENARFIFRIMLIVTILSAIAYVYKQYLIVGSLLIVVAVILILGTRPIIEEYFTGKLSRLIKDYSLDVGDHVEVMGIKGYIIKQTSMGFIVRSSRNELIYVPYTLVLKNVIRKVPPAEGIEVRIPFKAPKDGLLIDDLRKELTDYMEELGIEDPHVDVAAIEDKYVELMARGTYKDLRTIDDVRYSILNKAFELSMELRKRYSVRSNE</sequence>
<dbReference type="PANTHER" id="PTHR30221:SF1">
    <property type="entry name" value="SMALL-CONDUCTANCE MECHANOSENSITIVE CHANNEL"/>
    <property type="match status" value="1"/>
</dbReference>
<feature type="transmembrane region" description="Helical" evidence="1">
    <location>
        <begin position="70"/>
        <end position="88"/>
    </location>
</feature>
<keyword evidence="1" id="KW-0812">Transmembrane</keyword>
<dbReference type="eggNOG" id="arCOG01571">
    <property type="taxonomic scope" value="Archaea"/>
</dbReference>
<keyword evidence="4" id="KW-1185">Reference proteome</keyword>
<organism evidence="3 4">
    <name type="scientific">Vulcanisaeta moutnovskia (strain 768-28)</name>
    <dbReference type="NCBI Taxonomy" id="985053"/>
    <lineage>
        <taxon>Archaea</taxon>
        <taxon>Thermoproteota</taxon>
        <taxon>Thermoprotei</taxon>
        <taxon>Thermoproteales</taxon>
        <taxon>Thermoproteaceae</taxon>
        <taxon>Vulcanisaeta</taxon>
    </lineage>
</organism>
<dbReference type="Proteomes" id="UP000007485">
    <property type="component" value="Chromosome"/>
</dbReference>
<dbReference type="InterPro" id="IPR045275">
    <property type="entry name" value="MscS_archaea/bacteria_type"/>
</dbReference>
<dbReference type="Pfam" id="PF00924">
    <property type="entry name" value="MS_channel_2nd"/>
    <property type="match status" value="1"/>
</dbReference>
<feature type="transmembrane region" description="Helical" evidence="1">
    <location>
        <begin position="27"/>
        <end position="49"/>
    </location>
</feature>
<accession>F0QV72</accession>
<dbReference type="PANTHER" id="PTHR30221">
    <property type="entry name" value="SMALL-CONDUCTANCE MECHANOSENSITIVE CHANNEL"/>
    <property type="match status" value="1"/>
</dbReference>
<dbReference type="STRING" id="985053.VMUT_0593"/>
<feature type="transmembrane region" description="Helical" evidence="1">
    <location>
        <begin position="94"/>
        <end position="113"/>
    </location>
</feature>
<name>F0QV72_VULM7</name>
<dbReference type="GeneID" id="10288245"/>
<evidence type="ECO:0000256" key="1">
    <source>
        <dbReference type="SAM" id="Phobius"/>
    </source>
</evidence>
<dbReference type="GO" id="GO:0008381">
    <property type="term" value="F:mechanosensitive monoatomic ion channel activity"/>
    <property type="evidence" value="ECO:0007669"/>
    <property type="project" value="InterPro"/>
</dbReference>
<dbReference type="AlphaFoldDB" id="F0QV72"/>
<reference evidence="3 4" key="1">
    <citation type="journal article" date="2011" name="J. Bacteriol.">
        <title>Complete genome sequence of 'Vulcanisaeta moutnovskia' strain 768-28, a novel member of the hyperthermophilic crenarchaeal genus vulcanisaeta.</title>
        <authorList>
            <person name="Gumerov V.M."/>
            <person name="Mardanov A.V."/>
            <person name="Beletsky A.V."/>
            <person name="Prokofeva M.I."/>
            <person name="Bonch-Osmolovskaya E.A."/>
            <person name="Ravin N.V."/>
            <person name="Skryabin K.G."/>
        </authorList>
    </citation>
    <scope>NUCLEOTIDE SEQUENCE [LARGE SCALE GENOMIC DNA]</scope>
    <source>
        <strain evidence="3 4">768-28</strain>
    </source>
</reference>
<dbReference type="OrthoDB" id="27703at2157"/>
<evidence type="ECO:0000313" key="4">
    <source>
        <dbReference type="Proteomes" id="UP000007485"/>
    </source>
</evidence>
<dbReference type="InterPro" id="IPR006685">
    <property type="entry name" value="MscS_channel_2nd"/>
</dbReference>
<proteinExistence type="predicted"/>
<dbReference type="HOGENOM" id="CLU_1021655_0_0_2"/>
<dbReference type="RefSeq" id="WP_013603967.1">
    <property type="nucleotide sequence ID" value="NC_015151.1"/>
</dbReference>
<dbReference type="EMBL" id="CP002529">
    <property type="protein sequence ID" value="ADY00804.1"/>
    <property type="molecule type" value="Genomic_DNA"/>
</dbReference>
<gene>
    <name evidence="3" type="ordered locus">VMUT_0593</name>
</gene>
<evidence type="ECO:0000259" key="2">
    <source>
        <dbReference type="Pfam" id="PF00924"/>
    </source>
</evidence>
<dbReference type="GO" id="GO:0016020">
    <property type="term" value="C:membrane"/>
    <property type="evidence" value="ECO:0007669"/>
    <property type="project" value="InterPro"/>
</dbReference>
<protein>
    <submittedName>
        <fullName evidence="3">Potassium transport membrane protein</fullName>
    </submittedName>
</protein>
<evidence type="ECO:0000313" key="3">
    <source>
        <dbReference type="EMBL" id="ADY00804.1"/>
    </source>
</evidence>